<dbReference type="NCBIfam" id="TIGR03605">
    <property type="entry name" value="antibiot_sagB"/>
    <property type="match status" value="1"/>
</dbReference>
<organism evidence="2 3">
    <name type="scientific">Natrinema saccharevitans</name>
    <dbReference type="NCBI Taxonomy" id="301967"/>
    <lineage>
        <taxon>Archaea</taxon>
        <taxon>Methanobacteriati</taxon>
        <taxon>Methanobacteriota</taxon>
        <taxon>Stenosarchaea group</taxon>
        <taxon>Halobacteria</taxon>
        <taxon>Halobacteriales</taxon>
        <taxon>Natrialbaceae</taxon>
        <taxon>Natrinema</taxon>
    </lineage>
</organism>
<evidence type="ECO:0000259" key="1">
    <source>
        <dbReference type="Pfam" id="PF00881"/>
    </source>
</evidence>
<dbReference type="AlphaFoldDB" id="A0A1S8ASP7"/>
<dbReference type="InterPro" id="IPR052544">
    <property type="entry name" value="Bacteriocin_Proc_Enz"/>
</dbReference>
<protein>
    <recommendedName>
        <fullName evidence="1">Nitroreductase domain-containing protein</fullName>
    </recommendedName>
</protein>
<dbReference type="SUPFAM" id="SSF55469">
    <property type="entry name" value="FMN-dependent nitroreductase-like"/>
    <property type="match status" value="1"/>
</dbReference>
<dbReference type="PANTHER" id="PTHR43745:SF2">
    <property type="entry name" value="NITROREDUCTASE MJ1384-RELATED"/>
    <property type="match status" value="1"/>
</dbReference>
<dbReference type="RefSeq" id="WP_084177324.1">
    <property type="nucleotide sequence ID" value="NZ_LWLN01000001.1"/>
</dbReference>
<dbReference type="InterPro" id="IPR029479">
    <property type="entry name" value="Nitroreductase"/>
</dbReference>
<dbReference type="Proteomes" id="UP000189370">
    <property type="component" value="Unassembled WGS sequence"/>
</dbReference>
<keyword evidence="3" id="KW-1185">Reference proteome</keyword>
<dbReference type="CDD" id="cd02142">
    <property type="entry name" value="McbC_SagB-like_oxidoreductase"/>
    <property type="match status" value="1"/>
</dbReference>
<dbReference type="Pfam" id="PF00881">
    <property type="entry name" value="Nitroreductase"/>
    <property type="match status" value="1"/>
</dbReference>
<feature type="domain" description="Nitroreductase" evidence="1">
    <location>
        <begin position="106"/>
        <end position="298"/>
    </location>
</feature>
<dbReference type="EMBL" id="LWLN01000001">
    <property type="protein sequence ID" value="OLZ39843.1"/>
    <property type="molecule type" value="Genomic_DNA"/>
</dbReference>
<evidence type="ECO:0000313" key="3">
    <source>
        <dbReference type="Proteomes" id="UP000189370"/>
    </source>
</evidence>
<accession>A0A1S8ASP7</accession>
<comment type="caution">
    <text evidence="2">The sequence shown here is derived from an EMBL/GenBank/DDBJ whole genome shotgun (WGS) entry which is preliminary data.</text>
</comment>
<dbReference type="OrthoDB" id="10206at2157"/>
<name>A0A1S8ASP7_9EURY</name>
<reference evidence="3" key="1">
    <citation type="submission" date="2016-04" db="EMBL/GenBank/DDBJ databases">
        <authorList>
            <person name="Chen S.-C."/>
            <person name="Lai M.-C."/>
        </authorList>
    </citation>
    <scope>NUCLEOTIDE SEQUENCE [LARGE SCALE GENOMIC DNA]</scope>
    <source>
        <strain evidence="3">AB14</strain>
    </source>
</reference>
<sequence length="307" mass="34012">MDTAILNQLMTAEYSGRATRPKPDREDLYRYTHKEFLDADLAEIFHENTKLTENTNRIDDRTTSMFLTNETMTYVCQQISPDYEGREVVDLPAPDESLETDVAVAIKRRRSKRSYAGEGISRQTLSNLLYYSCGITETSVPNDERPVSGVEMELRAYPSGGGLYPVETYLAVLTDSQSLDRGLYYYVPQGHKLRKLGGAAECSDVLDAFQKGGGVTVEDAAVSLLFTAAFWRSKAKYGTRGYRFALQESGHIMQNVQLAATSLGLHSIPISSVNERAMEDVLDINGVDESIVYTGLVGVPAEVEDDA</sequence>
<evidence type="ECO:0000313" key="2">
    <source>
        <dbReference type="EMBL" id="OLZ39843.1"/>
    </source>
</evidence>
<dbReference type="Gene3D" id="3.40.109.10">
    <property type="entry name" value="NADH Oxidase"/>
    <property type="match status" value="1"/>
</dbReference>
<gene>
    <name evidence="2" type="ORF">A6E15_02060</name>
</gene>
<dbReference type="InterPro" id="IPR000415">
    <property type="entry name" value="Nitroreductase-like"/>
</dbReference>
<dbReference type="InterPro" id="IPR020051">
    <property type="entry name" value="SagB-type_dehydrogenase"/>
</dbReference>
<dbReference type="STRING" id="301967.A6E15_02060"/>
<proteinExistence type="predicted"/>
<dbReference type="GO" id="GO:0016491">
    <property type="term" value="F:oxidoreductase activity"/>
    <property type="evidence" value="ECO:0007669"/>
    <property type="project" value="InterPro"/>
</dbReference>
<dbReference type="PANTHER" id="PTHR43745">
    <property type="entry name" value="NITROREDUCTASE MJ1384-RELATED"/>
    <property type="match status" value="1"/>
</dbReference>